<keyword evidence="2" id="KW-1185">Reference proteome</keyword>
<dbReference type="EMBL" id="VOIH02000010">
    <property type="protein sequence ID" value="KAF3434831.1"/>
    <property type="molecule type" value="Genomic_DNA"/>
</dbReference>
<dbReference type="OrthoDB" id="1622898at2759"/>
<organism evidence="1 2">
    <name type="scientific">Rhamnella rubrinervis</name>
    <dbReference type="NCBI Taxonomy" id="2594499"/>
    <lineage>
        <taxon>Eukaryota</taxon>
        <taxon>Viridiplantae</taxon>
        <taxon>Streptophyta</taxon>
        <taxon>Embryophyta</taxon>
        <taxon>Tracheophyta</taxon>
        <taxon>Spermatophyta</taxon>
        <taxon>Magnoliopsida</taxon>
        <taxon>eudicotyledons</taxon>
        <taxon>Gunneridae</taxon>
        <taxon>Pentapetalae</taxon>
        <taxon>rosids</taxon>
        <taxon>fabids</taxon>
        <taxon>Rosales</taxon>
        <taxon>Rhamnaceae</taxon>
        <taxon>rhamnoid group</taxon>
        <taxon>Rhamneae</taxon>
        <taxon>Rhamnella</taxon>
    </lineage>
</organism>
<reference evidence="1" key="1">
    <citation type="submission" date="2020-03" db="EMBL/GenBank/DDBJ databases">
        <title>A high-quality chromosome-level genome assembly of a woody plant with both climbing and erect habits, Rhamnella rubrinervis.</title>
        <authorList>
            <person name="Lu Z."/>
            <person name="Yang Y."/>
            <person name="Zhu X."/>
            <person name="Sun Y."/>
        </authorList>
    </citation>
    <scope>NUCLEOTIDE SEQUENCE</scope>
    <source>
        <strain evidence="1">BYM</strain>
        <tissue evidence="1">Leaf</tissue>
    </source>
</reference>
<protein>
    <submittedName>
        <fullName evidence="1">Uncharacterized protein</fullName>
    </submittedName>
</protein>
<evidence type="ECO:0000313" key="2">
    <source>
        <dbReference type="Proteomes" id="UP000796880"/>
    </source>
</evidence>
<name>A0A8K0GRK8_9ROSA</name>
<sequence>MPFPSVAQNRDLWRLDSRKFNVYEMERDYSGWFVKFRVDLKEGLIEYRKSMMLEDSPNSGFTVMFIVRCEVDEESHLVLHIPGTIAEE</sequence>
<accession>A0A8K0GRK8</accession>
<proteinExistence type="predicted"/>
<gene>
    <name evidence="1" type="ORF">FNV43_RR21918</name>
</gene>
<dbReference type="AlphaFoldDB" id="A0A8K0GRK8"/>
<evidence type="ECO:0000313" key="1">
    <source>
        <dbReference type="EMBL" id="KAF3434831.1"/>
    </source>
</evidence>
<comment type="caution">
    <text evidence="1">The sequence shown here is derived from an EMBL/GenBank/DDBJ whole genome shotgun (WGS) entry which is preliminary data.</text>
</comment>
<dbReference type="Proteomes" id="UP000796880">
    <property type="component" value="Unassembled WGS sequence"/>
</dbReference>